<comment type="caution">
    <text evidence="1">The sequence shown here is derived from an EMBL/GenBank/DDBJ whole genome shotgun (WGS) entry which is preliminary data.</text>
</comment>
<dbReference type="InterPro" id="IPR021251">
    <property type="entry name" value="DUF2793"/>
</dbReference>
<dbReference type="EMBL" id="JAAATX020000017">
    <property type="protein sequence ID" value="MBU9699985.1"/>
    <property type="molecule type" value="Genomic_DNA"/>
</dbReference>
<evidence type="ECO:0000313" key="1">
    <source>
        <dbReference type="EMBL" id="MBU9699985.1"/>
    </source>
</evidence>
<sequence length="226" mass="23202">MPERIMPGLGLRAFYDPGQRNWGTSLSEDLRRLSALVQARAASRTTPLPTTGSTGQMLIVPATAGANANTLALWDQSPAGAAAWVYLTPQEGWQVWIADEARHVRFTAGAWVEVPRPGIVRIRTLTATSHTLEAVDLGSIIETTGSSAVTVTIPAEASVPFETGSLINVTQVGAGVATVAAAAGVSLNGVLGGSVALDGQWAGAALVKRGADAWIIQGALLAGAVA</sequence>
<gene>
    <name evidence="1" type="ORF">GU927_019260</name>
</gene>
<proteinExistence type="predicted"/>
<dbReference type="Pfam" id="PF10983">
    <property type="entry name" value="DUF2793"/>
    <property type="match status" value="1"/>
</dbReference>
<accession>A0ABS6J8W6</accession>
<reference evidence="1 2" key="1">
    <citation type="submission" date="2021-06" db="EMBL/GenBank/DDBJ databases">
        <title>Rhodobacteraceae bacterium strain HSP-20.</title>
        <authorList>
            <person name="Chen W.-M."/>
        </authorList>
    </citation>
    <scope>NUCLEOTIDE SEQUENCE [LARGE SCALE GENOMIC DNA]</scope>
    <source>
        <strain evidence="1 2">HSP-20</strain>
    </source>
</reference>
<keyword evidence="2" id="KW-1185">Reference proteome</keyword>
<organism evidence="1 2">
    <name type="scientific">Paragemmobacter amnigenus</name>
    <dbReference type="NCBI Taxonomy" id="2852097"/>
    <lineage>
        <taxon>Bacteria</taxon>
        <taxon>Pseudomonadati</taxon>
        <taxon>Pseudomonadota</taxon>
        <taxon>Alphaproteobacteria</taxon>
        <taxon>Rhodobacterales</taxon>
        <taxon>Paracoccaceae</taxon>
        <taxon>Paragemmobacter</taxon>
    </lineage>
</organism>
<protein>
    <submittedName>
        <fullName evidence="1">DUF2793 domain-containing protein</fullName>
    </submittedName>
</protein>
<name>A0ABS6J8W6_9RHOB</name>
<dbReference type="Proteomes" id="UP000731907">
    <property type="component" value="Unassembled WGS sequence"/>
</dbReference>
<dbReference type="RefSeq" id="WP_161764041.1">
    <property type="nucleotide sequence ID" value="NZ_JAAATX020000017.1"/>
</dbReference>
<evidence type="ECO:0000313" key="2">
    <source>
        <dbReference type="Proteomes" id="UP000731907"/>
    </source>
</evidence>